<organism evidence="1 2">
    <name type="scientific">Saccharopolyspora rhizosphaerae</name>
    <dbReference type="NCBI Taxonomy" id="2492662"/>
    <lineage>
        <taxon>Bacteria</taxon>
        <taxon>Bacillati</taxon>
        <taxon>Actinomycetota</taxon>
        <taxon>Actinomycetes</taxon>
        <taxon>Pseudonocardiales</taxon>
        <taxon>Pseudonocardiaceae</taxon>
        <taxon>Saccharopolyspora</taxon>
    </lineage>
</organism>
<dbReference type="InterPro" id="IPR018727">
    <property type="entry name" value="DUF2267"/>
</dbReference>
<evidence type="ECO:0000313" key="1">
    <source>
        <dbReference type="EMBL" id="RRO18681.1"/>
    </source>
</evidence>
<name>A0A426K031_9PSEU</name>
<accession>A0A426K031</accession>
<dbReference type="RefSeq" id="WP_125089180.1">
    <property type="nucleotide sequence ID" value="NZ_RSAA01000006.1"/>
</dbReference>
<dbReference type="EMBL" id="RSAA01000006">
    <property type="protein sequence ID" value="RRO18681.1"/>
    <property type="molecule type" value="Genomic_DNA"/>
</dbReference>
<sequence length="125" mass="13581">MQKDQLIDQVARQANLPTDRAEALTRATLRALAVRITGGEAEDLAAQLPADLDAELRGAEEAAQGLSFEEFRQKVQEQLDVDEDGSTEGVRAVFSVLSQAVTGGEFDDVVSHLPREFRTAVDVVE</sequence>
<dbReference type="Pfam" id="PF10025">
    <property type="entry name" value="DUF2267"/>
    <property type="match status" value="1"/>
</dbReference>
<dbReference type="InterPro" id="IPR038282">
    <property type="entry name" value="DUF2267_sf"/>
</dbReference>
<evidence type="ECO:0000313" key="2">
    <source>
        <dbReference type="Proteomes" id="UP000274515"/>
    </source>
</evidence>
<dbReference type="Proteomes" id="UP000274515">
    <property type="component" value="Unassembled WGS sequence"/>
</dbReference>
<protein>
    <submittedName>
        <fullName evidence="1">DUF2267 domain-containing protein</fullName>
    </submittedName>
</protein>
<reference evidence="1 2" key="1">
    <citation type="submission" date="2018-11" db="EMBL/GenBank/DDBJ databases">
        <title>Saccharopolyspora rhizosphaerae sp. nov., an actinomycete isolated from rhizosphere soil in Thailand.</title>
        <authorList>
            <person name="Intra B."/>
            <person name="Euanorasetr J."/>
            <person name="Take A."/>
            <person name="Inahashi Y."/>
            <person name="Mori M."/>
            <person name="Panbangred W."/>
            <person name="Matsumoto A."/>
        </authorList>
    </citation>
    <scope>NUCLEOTIDE SEQUENCE [LARGE SCALE GENOMIC DNA]</scope>
    <source>
        <strain evidence="1 2">H219</strain>
    </source>
</reference>
<comment type="caution">
    <text evidence="1">The sequence shown here is derived from an EMBL/GenBank/DDBJ whole genome shotgun (WGS) entry which is preliminary data.</text>
</comment>
<keyword evidence="2" id="KW-1185">Reference proteome</keyword>
<dbReference type="OrthoDB" id="952780at2"/>
<proteinExistence type="predicted"/>
<dbReference type="AlphaFoldDB" id="A0A426K031"/>
<dbReference type="Gene3D" id="1.10.490.110">
    <property type="entry name" value="Uncharacterized conserved protein DUF2267"/>
    <property type="match status" value="1"/>
</dbReference>
<gene>
    <name evidence="1" type="ORF">EIL87_06085</name>
</gene>